<organism evidence="2 3">
    <name type="scientific">Segatella oulorum</name>
    <dbReference type="NCBI Taxonomy" id="28136"/>
    <lineage>
        <taxon>Bacteria</taxon>
        <taxon>Pseudomonadati</taxon>
        <taxon>Bacteroidota</taxon>
        <taxon>Bacteroidia</taxon>
        <taxon>Bacteroidales</taxon>
        <taxon>Prevotellaceae</taxon>
        <taxon>Segatella</taxon>
    </lineage>
</organism>
<proteinExistence type="predicted"/>
<gene>
    <name evidence="2" type="ORF">SAMN02745202_00637</name>
</gene>
<name>A0A1T4M5C8_9BACT</name>
<dbReference type="STRING" id="28136.SAMN02745202_00637"/>
<evidence type="ECO:0000256" key="1">
    <source>
        <dbReference type="SAM" id="MobiDB-lite"/>
    </source>
</evidence>
<feature type="region of interest" description="Disordered" evidence="1">
    <location>
        <begin position="1"/>
        <end position="21"/>
    </location>
</feature>
<evidence type="ECO:0000313" key="2">
    <source>
        <dbReference type="EMBL" id="SJZ62209.1"/>
    </source>
</evidence>
<dbReference type="AlphaFoldDB" id="A0A1T4M5C8"/>
<sequence length="66" mass="7314">METPLRRRSGGHTGTAPTIPNNEWYCRNAADVVVDYGRMARKSMMEFGRGGACVPARVAPQGRIHR</sequence>
<accession>A0A1T4M5C8</accession>
<dbReference type="Proteomes" id="UP000190065">
    <property type="component" value="Unassembled WGS sequence"/>
</dbReference>
<evidence type="ECO:0000313" key="3">
    <source>
        <dbReference type="Proteomes" id="UP000190065"/>
    </source>
</evidence>
<protein>
    <submittedName>
        <fullName evidence="2">Uncharacterized protein</fullName>
    </submittedName>
</protein>
<dbReference type="RefSeq" id="WP_078805487.1">
    <property type="nucleotide sequence ID" value="NZ_FUXK01000005.1"/>
</dbReference>
<reference evidence="2 3" key="1">
    <citation type="submission" date="2017-02" db="EMBL/GenBank/DDBJ databases">
        <authorList>
            <person name="Peterson S.W."/>
        </authorList>
    </citation>
    <scope>NUCLEOTIDE SEQUENCE [LARGE SCALE GENOMIC DNA]</scope>
    <source>
        <strain evidence="2 3">ATCC 43324</strain>
    </source>
</reference>
<feature type="compositionally biased region" description="Basic residues" evidence="1">
    <location>
        <begin position="1"/>
        <end position="10"/>
    </location>
</feature>
<dbReference type="EMBL" id="FUXK01000005">
    <property type="protein sequence ID" value="SJZ62209.1"/>
    <property type="molecule type" value="Genomic_DNA"/>
</dbReference>